<dbReference type="Gene3D" id="2.40.30.20">
    <property type="match status" value="2"/>
</dbReference>
<feature type="domain" description="Lumazine-binding" evidence="12">
    <location>
        <begin position="96"/>
        <end position="192"/>
    </location>
</feature>
<dbReference type="InterPro" id="IPR026017">
    <property type="entry name" value="Lumazine-bd_dom"/>
</dbReference>
<evidence type="ECO:0000256" key="8">
    <source>
        <dbReference type="ARBA" id="ARBA00022679"/>
    </source>
</evidence>
<dbReference type="Pfam" id="PF00677">
    <property type="entry name" value="Lum_binding"/>
    <property type="match status" value="2"/>
</dbReference>
<evidence type="ECO:0000256" key="5">
    <source>
        <dbReference type="ARBA" id="ARBA00012827"/>
    </source>
</evidence>
<keyword evidence="14" id="KW-1185">Reference proteome</keyword>
<keyword evidence="9" id="KW-0677">Repeat</keyword>
<accession>A0A1M4VZ50</accession>
<dbReference type="InterPro" id="IPR017938">
    <property type="entry name" value="Riboflavin_synthase-like_b-brl"/>
</dbReference>
<dbReference type="RefSeq" id="WP_073341822.1">
    <property type="nucleotide sequence ID" value="NZ_FQVH01000005.1"/>
</dbReference>
<feature type="domain" description="Lumazine-binding" evidence="12">
    <location>
        <begin position="1"/>
        <end position="95"/>
    </location>
</feature>
<evidence type="ECO:0000256" key="11">
    <source>
        <dbReference type="PROSITE-ProRule" id="PRU00524"/>
    </source>
</evidence>
<evidence type="ECO:0000259" key="12">
    <source>
        <dbReference type="PROSITE" id="PS51177"/>
    </source>
</evidence>
<dbReference type="GO" id="GO:0009231">
    <property type="term" value="P:riboflavin biosynthetic process"/>
    <property type="evidence" value="ECO:0007669"/>
    <property type="project" value="UniProtKB-KW"/>
</dbReference>
<dbReference type="FunFam" id="2.40.30.20:FF:000004">
    <property type="entry name" value="Riboflavin synthase, alpha subunit"/>
    <property type="match status" value="1"/>
</dbReference>
<dbReference type="PANTHER" id="PTHR21098">
    <property type="entry name" value="RIBOFLAVIN SYNTHASE ALPHA CHAIN"/>
    <property type="match status" value="1"/>
</dbReference>
<dbReference type="NCBIfam" id="TIGR00187">
    <property type="entry name" value="ribE"/>
    <property type="match status" value="1"/>
</dbReference>
<dbReference type="InterPro" id="IPR023366">
    <property type="entry name" value="ATP_synth_asu-like_sf"/>
</dbReference>
<evidence type="ECO:0000256" key="4">
    <source>
        <dbReference type="ARBA" id="ARBA00011233"/>
    </source>
</evidence>
<dbReference type="SUPFAM" id="SSF63380">
    <property type="entry name" value="Riboflavin synthase domain-like"/>
    <property type="match status" value="2"/>
</dbReference>
<evidence type="ECO:0000256" key="3">
    <source>
        <dbReference type="ARBA" id="ARBA00004887"/>
    </source>
</evidence>
<protein>
    <recommendedName>
        <fullName evidence="6 10">Riboflavin synthase</fullName>
        <ecNumber evidence="5 10">2.5.1.9</ecNumber>
    </recommendedName>
</protein>
<name>A0A1M4VZ50_9THEO</name>
<dbReference type="FunFam" id="2.40.30.20:FF:000003">
    <property type="entry name" value="Riboflavin synthase, alpha subunit"/>
    <property type="match status" value="1"/>
</dbReference>
<evidence type="ECO:0000256" key="6">
    <source>
        <dbReference type="ARBA" id="ARBA00013950"/>
    </source>
</evidence>
<evidence type="ECO:0000256" key="10">
    <source>
        <dbReference type="NCBIfam" id="TIGR00187"/>
    </source>
</evidence>
<evidence type="ECO:0000313" key="13">
    <source>
        <dbReference type="EMBL" id="SHE74258.1"/>
    </source>
</evidence>
<gene>
    <name evidence="13" type="ORF">SAMN02746089_00709</name>
</gene>
<feature type="repeat" description="Lumazine-binding" evidence="11">
    <location>
        <begin position="96"/>
        <end position="192"/>
    </location>
</feature>
<organism evidence="13 14">
    <name type="scientific">Caldanaerobius fijiensis DSM 17918</name>
    <dbReference type="NCBI Taxonomy" id="1121256"/>
    <lineage>
        <taxon>Bacteria</taxon>
        <taxon>Bacillati</taxon>
        <taxon>Bacillota</taxon>
        <taxon>Clostridia</taxon>
        <taxon>Thermoanaerobacterales</taxon>
        <taxon>Thermoanaerobacteraceae</taxon>
        <taxon>Caldanaerobius</taxon>
    </lineage>
</organism>
<dbReference type="EC" id="2.5.1.9" evidence="5 10"/>
<evidence type="ECO:0000256" key="2">
    <source>
        <dbReference type="ARBA" id="ARBA00002803"/>
    </source>
</evidence>
<feature type="repeat" description="Lumazine-binding" evidence="11">
    <location>
        <begin position="1"/>
        <end position="95"/>
    </location>
</feature>
<dbReference type="Proteomes" id="UP000184088">
    <property type="component" value="Unassembled WGS sequence"/>
</dbReference>
<comment type="catalytic activity">
    <reaction evidence="1">
        <text>2 6,7-dimethyl-8-(1-D-ribityl)lumazine + H(+) = 5-amino-6-(D-ribitylamino)uracil + riboflavin</text>
        <dbReference type="Rhea" id="RHEA:20772"/>
        <dbReference type="ChEBI" id="CHEBI:15378"/>
        <dbReference type="ChEBI" id="CHEBI:15934"/>
        <dbReference type="ChEBI" id="CHEBI:57986"/>
        <dbReference type="ChEBI" id="CHEBI:58201"/>
        <dbReference type="EC" id="2.5.1.9"/>
    </reaction>
</comment>
<comment type="pathway">
    <text evidence="3">Cofactor biosynthesis; riboflavin biosynthesis; riboflavin from 2-hydroxy-3-oxobutyl phosphate and 5-amino-6-(D-ribitylamino)uracil: step 2/2.</text>
</comment>
<comment type="function">
    <text evidence="2">Catalyzes the dismutation of two molecules of 6,7-dimethyl-8-ribityllumazine, resulting in the formation of riboflavin and 5-amino-6-(D-ribitylamino)uracil.</text>
</comment>
<sequence>MFTGIIEEIGIVKEISAGKNTKISIICSKVLDSTNIGDSIAVNGVCLTVTEKMNDGFTADIMPETYNTTTLSIIKKGDRVNLERALSLAGRLGGHIVTGHVDGIGTIVNKVNKANAVIFKITLENQLLKYIAHKGSVAVDGISLTVVEAGTSYFTVSTIPHTLKETTLSFKKIGDKVNVETDILAKYLERLTGFKDTYEILKDHGYLSDFTRE</sequence>
<dbReference type="EMBL" id="FQVH01000005">
    <property type="protein sequence ID" value="SHE74258.1"/>
    <property type="molecule type" value="Genomic_DNA"/>
</dbReference>
<dbReference type="AlphaFoldDB" id="A0A1M4VZ50"/>
<dbReference type="GO" id="GO:0004746">
    <property type="term" value="F:riboflavin synthase activity"/>
    <property type="evidence" value="ECO:0007669"/>
    <property type="project" value="UniProtKB-UniRule"/>
</dbReference>
<dbReference type="PIRSF" id="PIRSF000498">
    <property type="entry name" value="Riboflavin_syn_A"/>
    <property type="match status" value="1"/>
</dbReference>
<dbReference type="CDD" id="cd00402">
    <property type="entry name" value="Riboflavin_synthase_like"/>
    <property type="match status" value="1"/>
</dbReference>
<dbReference type="InterPro" id="IPR001783">
    <property type="entry name" value="Lumazine-bd"/>
</dbReference>
<reference evidence="13 14" key="1">
    <citation type="submission" date="2016-11" db="EMBL/GenBank/DDBJ databases">
        <authorList>
            <person name="Jaros S."/>
            <person name="Januszkiewicz K."/>
            <person name="Wedrychowicz H."/>
        </authorList>
    </citation>
    <scope>NUCLEOTIDE SEQUENCE [LARGE SCALE GENOMIC DNA]</scope>
    <source>
        <strain evidence="13 14">DSM 17918</strain>
    </source>
</reference>
<dbReference type="PANTHER" id="PTHR21098:SF12">
    <property type="entry name" value="RIBOFLAVIN SYNTHASE"/>
    <property type="match status" value="1"/>
</dbReference>
<evidence type="ECO:0000313" key="14">
    <source>
        <dbReference type="Proteomes" id="UP000184088"/>
    </source>
</evidence>
<evidence type="ECO:0000256" key="1">
    <source>
        <dbReference type="ARBA" id="ARBA00000968"/>
    </source>
</evidence>
<keyword evidence="7" id="KW-0686">Riboflavin biosynthesis</keyword>
<comment type="subunit">
    <text evidence="4">Homotrimer.</text>
</comment>
<evidence type="ECO:0000256" key="9">
    <source>
        <dbReference type="ARBA" id="ARBA00022737"/>
    </source>
</evidence>
<dbReference type="STRING" id="1121256.SAMN02746089_00709"/>
<keyword evidence="8" id="KW-0808">Transferase</keyword>
<proteinExistence type="predicted"/>
<evidence type="ECO:0000256" key="7">
    <source>
        <dbReference type="ARBA" id="ARBA00022619"/>
    </source>
</evidence>
<dbReference type="OrthoDB" id="9788537at2"/>
<dbReference type="PROSITE" id="PS51177">
    <property type="entry name" value="LUMAZINE_BIND"/>
    <property type="match status" value="2"/>
</dbReference>
<dbReference type="NCBIfam" id="NF006767">
    <property type="entry name" value="PRK09289.1"/>
    <property type="match status" value="1"/>
</dbReference>